<reference evidence="2 4" key="2">
    <citation type="journal article" date="1994" name="J. Gen. Virol.">
        <title>Genome organization of the DNA-binding protein gene region of Cryptophlebia leucotreta granulosis virus is closely related to that of nuclear polyhedrosis viruses.</title>
        <authorList>
            <person name="Jehle J.A."/>
            <person name="Backhaus H."/>
        </authorList>
    </citation>
    <scope>NUCLEOTIDE SEQUENCE [LARGE SCALE GENOMIC DNA]</scope>
    <source>
        <strain evidence="2">CV3</strain>
    </source>
</reference>
<evidence type="ECO:0000313" key="3">
    <source>
        <dbReference type="EMBL" id="AUF82078.1"/>
    </source>
</evidence>
<proteinExistence type="predicted"/>
<evidence type="ECO:0000313" key="2">
    <source>
        <dbReference type="EMBL" id="AAQ21719.1"/>
    </source>
</evidence>
<organism evidence="2 4">
    <name type="scientific">Cryptophlebia leucotreta granulosis virus</name>
    <name type="common">ClGV</name>
    <name type="synonym">Cryptophlebia leucotreta granulovirus</name>
    <dbReference type="NCBI Taxonomy" id="35254"/>
    <lineage>
        <taxon>Viruses</taxon>
        <taxon>Viruses incertae sedis</taxon>
        <taxon>Naldaviricetes</taxon>
        <taxon>Lefavirales</taxon>
        <taxon>Baculoviridae</taxon>
        <taxon>Betabaculovirus</taxon>
        <taxon>Betabaculovirus cryleucotretae</taxon>
    </lineage>
</organism>
<dbReference type="Proteomes" id="UP000203359">
    <property type="component" value="Segment"/>
</dbReference>
<dbReference type="EMBL" id="MF974563">
    <property type="protein sequence ID" value="AUF82078.1"/>
    <property type="molecule type" value="Genomic_DNA"/>
</dbReference>
<dbReference type="Pfam" id="PF07206">
    <property type="entry name" value="Baculo_LEF-10"/>
    <property type="match status" value="1"/>
</dbReference>
<reference evidence="2 4" key="4">
    <citation type="journal article" date="2002" name="J. Gen. Virol.">
        <title>The expansion of a hypervariable, non-hr ori-like region in the genome of Cryptophlebia leucotreta granulovirus provides in vivo evidence for the utilization of baculovirus non-hr oris during replication.</title>
        <authorList>
            <person name="Jehle J.A."/>
        </authorList>
    </citation>
    <scope>NUCLEOTIDE SEQUENCE [LARGE SCALE GENOMIC DNA]</scope>
    <source>
        <strain evidence="2">CV3</strain>
    </source>
</reference>
<dbReference type="InterPro" id="IPR009855">
    <property type="entry name" value="Baculo_LEF-10"/>
</dbReference>
<organismHost>
    <name type="scientific">Tortricidae</name>
    <dbReference type="NCBI Taxonomy" id="7139"/>
</organismHost>
<dbReference type="EMBL" id="AY229987">
    <property type="protein sequence ID" value="AAQ21719.1"/>
    <property type="molecule type" value="Genomic_DNA"/>
</dbReference>
<reference evidence="2" key="1">
    <citation type="submission" date="1993-12" db="EMBL/GenBank/DDBJ databases">
        <authorList>
            <person name="Jehle J."/>
        </authorList>
    </citation>
    <scope>NUCLEOTIDE SEQUENCE</scope>
    <source>
        <strain evidence="2">CV3</strain>
    </source>
</reference>
<reference evidence="2 4" key="5">
    <citation type="journal article" date="2003" name="Virology">
        <title>The genome of the Cryptophlebia leucotreta granulovirus.</title>
        <authorList>
            <person name="Lange M."/>
            <person name="Jehle J.A."/>
        </authorList>
    </citation>
    <scope>NUCLEOTIDE SEQUENCE [LARGE SCALE GENOMIC DNA]</scope>
    <source>
        <strain evidence="2">CV3</strain>
    </source>
</reference>
<reference evidence="2" key="6">
    <citation type="submission" date="2003-02" db="EMBL/GenBank/DDBJ databases">
        <authorList>
            <person name="Lange M."/>
            <person name="Jehle J.A."/>
        </authorList>
    </citation>
    <scope>NUCLEOTIDE SEQUENCE</scope>
    <source>
        <strain evidence="2">CV3</strain>
    </source>
</reference>
<evidence type="ECO:0000256" key="1">
    <source>
        <dbReference type="SAM" id="MobiDB-lite"/>
    </source>
</evidence>
<dbReference type="GeneID" id="1725045"/>
<feature type="compositionally biased region" description="Polar residues" evidence="1">
    <location>
        <begin position="58"/>
        <end position="77"/>
    </location>
</feature>
<keyword evidence="4" id="KW-1185">Reference proteome</keyword>
<dbReference type="KEGG" id="vg:1725045"/>
<sequence length="77" mass="8754">MVSYFVNDILNNILKDNVSLINNKYLIFNVLNSENELCRTCFGTIDSCIPADTDSKETMSTTSPTDELYSFTNERSE</sequence>
<protein>
    <submittedName>
        <fullName evidence="3">Late expression factor-10</fullName>
    </submittedName>
    <submittedName>
        <fullName evidence="2">Lef-10</fullName>
    </submittedName>
</protein>
<reference evidence="3" key="7">
    <citation type="journal article" date="2017" name="Int. J. Mol. Sci.">
        <title>Genome Analysis and Genetic Stability of the Cryptophlebia leucotreta Granulovirus (CrleGV-SA) after 15 Years of Commercial Use as a Biopesticide.</title>
        <authorList>
            <person name="van der Merwe M."/>
            <person name="Jukes M.D."/>
            <person name="Rabalski L."/>
            <person name="Knox C."/>
            <person name="Opoku-Debrah J.K."/>
            <person name="Moore S.D."/>
            <person name="Krejmer-Rabalska M."/>
            <person name="Szewczyk B."/>
            <person name="Hill M.P."/>
        </authorList>
    </citation>
    <scope>NUCLEOTIDE SEQUENCE</scope>
    <source>
        <strain evidence="3">CrleGV-SA</strain>
    </source>
</reference>
<reference evidence="2 4" key="3">
    <citation type="journal article" date="1994" name="J. Gen. Virol.">
        <title>The granulin gene region of Cryptophlebia leucotreta granulosis virus: sequence analysis and phylogenetic considerations.</title>
        <authorList>
            <person name="Jehle J.A."/>
            <person name="Backhaus H."/>
        </authorList>
    </citation>
    <scope>NUCLEOTIDE SEQUENCE [LARGE SCALE GENOMIC DNA]</scope>
    <source>
        <strain evidence="2">CV3</strain>
    </source>
</reference>
<feature type="region of interest" description="Disordered" evidence="1">
    <location>
        <begin position="53"/>
        <end position="77"/>
    </location>
</feature>
<name>Q7T5G9_GVCL</name>
<accession>Q7T5G9</accession>
<evidence type="ECO:0000313" key="4">
    <source>
        <dbReference type="Proteomes" id="UP000203359"/>
    </source>
</evidence>
<dbReference type="OrthoDB" id="28515at10239"/>
<dbReference type="RefSeq" id="NP_891971.1">
    <property type="nucleotide sequence ID" value="NC_005068.1"/>
</dbReference>